<evidence type="ECO:0000256" key="12">
    <source>
        <dbReference type="ARBA" id="ARBA00049255"/>
    </source>
</evidence>
<keyword evidence="8 13" id="KW-0067">ATP-binding</keyword>
<evidence type="ECO:0000259" key="14">
    <source>
        <dbReference type="PROSITE" id="PS50862"/>
    </source>
</evidence>
<evidence type="ECO:0000313" key="16">
    <source>
        <dbReference type="Proteomes" id="UP000310263"/>
    </source>
</evidence>
<dbReference type="InterPro" id="IPR002319">
    <property type="entry name" value="Phenylalanyl-tRNA_Synthase"/>
</dbReference>
<feature type="domain" description="Aminoacyl-transfer RNA synthetases class-II family profile" evidence="14">
    <location>
        <begin position="111"/>
        <end position="351"/>
    </location>
</feature>
<comment type="cofactor">
    <cofactor evidence="13">
        <name>Mg(2+)</name>
        <dbReference type="ChEBI" id="CHEBI:18420"/>
    </cofactor>
    <text evidence="13">Binds 2 magnesium ions per tetramer.</text>
</comment>
<comment type="catalytic activity">
    <reaction evidence="12 13">
        <text>tRNA(Phe) + L-phenylalanine + ATP = L-phenylalanyl-tRNA(Phe) + AMP + diphosphate + H(+)</text>
        <dbReference type="Rhea" id="RHEA:19413"/>
        <dbReference type="Rhea" id="RHEA-COMP:9668"/>
        <dbReference type="Rhea" id="RHEA-COMP:9699"/>
        <dbReference type="ChEBI" id="CHEBI:15378"/>
        <dbReference type="ChEBI" id="CHEBI:30616"/>
        <dbReference type="ChEBI" id="CHEBI:33019"/>
        <dbReference type="ChEBI" id="CHEBI:58095"/>
        <dbReference type="ChEBI" id="CHEBI:78442"/>
        <dbReference type="ChEBI" id="CHEBI:78531"/>
        <dbReference type="ChEBI" id="CHEBI:456215"/>
        <dbReference type="EC" id="6.1.1.20"/>
    </reaction>
</comment>
<comment type="similarity">
    <text evidence="2 13">Belongs to the class-II aminoacyl-tRNA synthetase family. Phe-tRNA synthetase alpha subunit type 1 subfamily.</text>
</comment>
<protein>
    <recommendedName>
        <fullName evidence="13">Phenylalanine--tRNA ligase alpha subunit</fullName>
        <ecNumber evidence="13">6.1.1.20</ecNumber>
    </recommendedName>
    <alternativeName>
        <fullName evidence="13">Phenylalanyl-tRNA synthetase alpha subunit</fullName>
        <shortName evidence="13">PheRS</shortName>
    </alternativeName>
</protein>
<dbReference type="GO" id="GO:0000287">
    <property type="term" value="F:magnesium ion binding"/>
    <property type="evidence" value="ECO:0007669"/>
    <property type="project" value="UniProtKB-UniRule"/>
</dbReference>
<evidence type="ECO:0000313" key="15">
    <source>
        <dbReference type="EMBL" id="TGY63344.1"/>
    </source>
</evidence>
<evidence type="ECO:0000256" key="9">
    <source>
        <dbReference type="ARBA" id="ARBA00022842"/>
    </source>
</evidence>
<evidence type="ECO:0000256" key="13">
    <source>
        <dbReference type="HAMAP-Rule" id="MF_00281"/>
    </source>
</evidence>
<keyword evidence="11 13" id="KW-0030">Aminoacyl-tRNA synthetase</keyword>
<dbReference type="InterPro" id="IPR022911">
    <property type="entry name" value="Phe_tRNA_ligase_alpha1_bac"/>
</dbReference>
<dbReference type="PROSITE" id="PS50862">
    <property type="entry name" value="AA_TRNA_LIGASE_II"/>
    <property type="match status" value="1"/>
</dbReference>
<evidence type="ECO:0000256" key="10">
    <source>
        <dbReference type="ARBA" id="ARBA00022917"/>
    </source>
</evidence>
<dbReference type="GO" id="GO:0004826">
    <property type="term" value="F:phenylalanine-tRNA ligase activity"/>
    <property type="evidence" value="ECO:0007669"/>
    <property type="project" value="UniProtKB-UniRule"/>
</dbReference>
<dbReference type="InterPro" id="IPR045864">
    <property type="entry name" value="aa-tRNA-synth_II/BPL/LPL"/>
</dbReference>
<name>A0A4S2F7G5_9ACTN</name>
<keyword evidence="10 13" id="KW-0648">Protein biosynthesis</keyword>
<evidence type="ECO:0000256" key="6">
    <source>
        <dbReference type="ARBA" id="ARBA00022723"/>
    </source>
</evidence>
<dbReference type="PANTHER" id="PTHR11538:SF41">
    <property type="entry name" value="PHENYLALANINE--TRNA LIGASE, MITOCHONDRIAL"/>
    <property type="match status" value="1"/>
</dbReference>
<dbReference type="HAMAP" id="MF_00281">
    <property type="entry name" value="Phe_tRNA_synth_alpha1"/>
    <property type="match status" value="1"/>
</dbReference>
<dbReference type="OrthoDB" id="9800719at2"/>
<evidence type="ECO:0000256" key="11">
    <source>
        <dbReference type="ARBA" id="ARBA00023146"/>
    </source>
</evidence>
<dbReference type="FunFam" id="3.30.930.10:FF:000003">
    <property type="entry name" value="Phenylalanine--tRNA ligase alpha subunit"/>
    <property type="match status" value="1"/>
</dbReference>
<comment type="subcellular location">
    <subcellularLocation>
        <location evidence="1 13">Cytoplasm</location>
    </subcellularLocation>
</comment>
<keyword evidence="4 13" id="KW-0963">Cytoplasm</keyword>
<evidence type="ECO:0000256" key="5">
    <source>
        <dbReference type="ARBA" id="ARBA00022598"/>
    </source>
</evidence>
<dbReference type="GO" id="GO:0005524">
    <property type="term" value="F:ATP binding"/>
    <property type="evidence" value="ECO:0007669"/>
    <property type="project" value="UniProtKB-UniRule"/>
</dbReference>
<dbReference type="InterPro" id="IPR004188">
    <property type="entry name" value="Phe-tRNA_ligase_II_N"/>
</dbReference>
<dbReference type="EC" id="6.1.1.20" evidence="13"/>
<keyword evidence="6 13" id="KW-0479">Metal-binding</keyword>
<comment type="caution">
    <text evidence="15">The sequence shown here is derived from an EMBL/GenBank/DDBJ whole genome shotgun (WGS) entry which is preliminary data.</text>
</comment>
<keyword evidence="7 13" id="KW-0547">Nucleotide-binding</keyword>
<sequence length="352" mass="38819">MSMIDELEGIAASARERIEQAQSLEALDAVRVAVTGKKGQLTAVLRSMGSLTPEERPQVGKLANEVRRQVEAELAERKAQLEAAELAARIEASSVDVTLPGRRPHVGTQHLISQIVDEIQDIFIGLGYSIESGPYVETEYYNFTSLNAPADHPSRSPRDTFYVEDPLNPSAGSLVSDVLLRTQTSPVQMRTMEAQKPPIYMLSPGRVFRPDTADANHLPQFTQIEGLVVDEGITFGDLKGTLDHMAKELFGPDRATRYRPHFFPFTEPSCELDVSCGVCGGSGCRFCNHTGWIEILGCGLVDPNVFGYAGIDPERYSGFAFGMGAERIAALRYDLPDLRMLMTGDMRFLRQF</sequence>
<feature type="binding site" evidence="13">
    <location>
        <position position="267"/>
    </location>
    <ligand>
        <name>Mg(2+)</name>
        <dbReference type="ChEBI" id="CHEBI:18420"/>
        <note>shared with beta subunit</note>
    </ligand>
</feature>
<dbReference type="Pfam" id="PF01409">
    <property type="entry name" value="tRNA-synt_2d"/>
    <property type="match status" value="1"/>
</dbReference>
<dbReference type="Gene3D" id="3.30.930.10">
    <property type="entry name" value="Bira Bifunctional Protein, Domain 2"/>
    <property type="match status" value="1"/>
</dbReference>
<keyword evidence="5 13" id="KW-0436">Ligase</keyword>
<dbReference type="GO" id="GO:0000049">
    <property type="term" value="F:tRNA binding"/>
    <property type="evidence" value="ECO:0007669"/>
    <property type="project" value="InterPro"/>
</dbReference>
<keyword evidence="9 13" id="KW-0460">Magnesium</keyword>
<comment type="subunit">
    <text evidence="3 13">Tetramer of two alpha and two beta subunits.</text>
</comment>
<dbReference type="InterPro" id="IPR006195">
    <property type="entry name" value="aa-tRNA-synth_II"/>
</dbReference>
<dbReference type="SUPFAM" id="SSF55681">
    <property type="entry name" value="Class II aaRS and biotin synthetases"/>
    <property type="match status" value="1"/>
</dbReference>
<dbReference type="InterPro" id="IPR010978">
    <property type="entry name" value="tRNA-bd_arm"/>
</dbReference>
<dbReference type="Pfam" id="PF02912">
    <property type="entry name" value="Phe_tRNA-synt_N"/>
    <property type="match status" value="1"/>
</dbReference>
<keyword evidence="16" id="KW-1185">Reference proteome</keyword>
<evidence type="ECO:0000256" key="2">
    <source>
        <dbReference type="ARBA" id="ARBA00010207"/>
    </source>
</evidence>
<gene>
    <name evidence="13 15" type="primary">pheS</name>
    <name evidence="15" type="ORF">E5334_02260</name>
</gene>
<dbReference type="RefSeq" id="WP_136011971.1">
    <property type="nucleotide sequence ID" value="NZ_SRYE01000001.1"/>
</dbReference>
<dbReference type="NCBIfam" id="TIGR00468">
    <property type="entry name" value="pheS"/>
    <property type="match status" value="1"/>
</dbReference>
<dbReference type="InterPro" id="IPR004529">
    <property type="entry name" value="Phe-tRNA-synth_IIc_asu"/>
</dbReference>
<dbReference type="GO" id="GO:0005737">
    <property type="term" value="C:cytoplasm"/>
    <property type="evidence" value="ECO:0007669"/>
    <property type="project" value="UniProtKB-SubCell"/>
</dbReference>
<accession>A0A4S2F7G5</accession>
<dbReference type="Proteomes" id="UP000310263">
    <property type="component" value="Unassembled WGS sequence"/>
</dbReference>
<dbReference type="CDD" id="cd00496">
    <property type="entry name" value="PheRS_alpha_core"/>
    <property type="match status" value="1"/>
</dbReference>
<dbReference type="GO" id="GO:0006432">
    <property type="term" value="P:phenylalanyl-tRNA aminoacylation"/>
    <property type="evidence" value="ECO:0007669"/>
    <property type="project" value="UniProtKB-UniRule"/>
</dbReference>
<organism evidence="15 16">
    <name type="scientific">Muricaecibacterium torontonense</name>
    <dbReference type="NCBI Taxonomy" id="3032871"/>
    <lineage>
        <taxon>Bacteria</taxon>
        <taxon>Bacillati</taxon>
        <taxon>Actinomycetota</taxon>
        <taxon>Coriobacteriia</taxon>
        <taxon>Coriobacteriales</taxon>
        <taxon>Atopobiaceae</taxon>
        <taxon>Muricaecibacterium</taxon>
    </lineage>
</organism>
<evidence type="ECO:0000256" key="4">
    <source>
        <dbReference type="ARBA" id="ARBA00022490"/>
    </source>
</evidence>
<evidence type="ECO:0000256" key="3">
    <source>
        <dbReference type="ARBA" id="ARBA00011209"/>
    </source>
</evidence>
<evidence type="ECO:0000256" key="8">
    <source>
        <dbReference type="ARBA" id="ARBA00022840"/>
    </source>
</evidence>
<evidence type="ECO:0000256" key="1">
    <source>
        <dbReference type="ARBA" id="ARBA00004496"/>
    </source>
</evidence>
<proteinExistence type="inferred from homology"/>
<dbReference type="SUPFAM" id="SSF46589">
    <property type="entry name" value="tRNA-binding arm"/>
    <property type="match status" value="1"/>
</dbReference>
<dbReference type="EMBL" id="SRYE01000001">
    <property type="protein sequence ID" value="TGY63344.1"/>
    <property type="molecule type" value="Genomic_DNA"/>
</dbReference>
<reference evidence="15 16" key="1">
    <citation type="submission" date="2019-04" db="EMBL/GenBank/DDBJ databases">
        <title>Microbes associate with the intestines of laboratory mice.</title>
        <authorList>
            <person name="Navarre W."/>
            <person name="Wong E."/>
            <person name="Huang K."/>
            <person name="Tropini C."/>
            <person name="Ng K."/>
            <person name="Yu B."/>
        </authorList>
    </citation>
    <scope>NUCLEOTIDE SEQUENCE [LARGE SCALE GENOMIC DNA]</scope>
    <source>
        <strain evidence="15 16">NM07_P-09</strain>
    </source>
</reference>
<evidence type="ECO:0000256" key="7">
    <source>
        <dbReference type="ARBA" id="ARBA00022741"/>
    </source>
</evidence>
<dbReference type="PANTHER" id="PTHR11538">
    <property type="entry name" value="PHENYLALANYL-TRNA SYNTHETASE"/>
    <property type="match status" value="1"/>
</dbReference>
<dbReference type="AlphaFoldDB" id="A0A4S2F7G5"/>